<dbReference type="Gene3D" id="3.40.30.10">
    <property type="entry name" value="Glutaredoxin"/>
    <property type="match status" value="1"/>
</dbReference>
<protein>
    <submittedName>
        <fullName evidence="3">Glutathione S-transferase family protein</fullName>
    </submittedName>
</protein>
<name>A0ABZ2JUP6_9BACT</name>
<dbReference type="InterPro" id="IPR036249">
    <property type="entry name" value="Thioredoxin-like_sf"/>
</dbReference>
<dbReference type="PANTHER" id="PTHR44051:SF21">
    <property type="entry name" value="GLUTATHIONE S-TRANSFERASE FAMILY PROTEIN"/>
    <property type="match status" value="1"/>
</dbReference>
<dbReference type="Proteomes" id="UP001379533">
    <property type="component" value="Chromosome"/>
</dbReference>
<dbReference type="RefSeq" id="WP_394840811.1">
    <property type="nucleotide sequence ID" value="NZ_CP089982.1"/>
</dbReference>
<dbReference type="SFLD" id="SFLDG00358">
    <property type="entry name" value="Main_(cytGST)"/>
    <property type="match status" value="1"/>
</dbReference>
<dbReference type="SFLD" id="SFLDG01150">
    <property type="entry name" value="Main.1:_Beta-like"/>
    <property type="match status" value="1"/>
</dbReference>
<sequence length="199" mass="21815">MLTFYHAPQSRSFRALWALEELGIAYEMKLVNIRRADGSGGADETYRDVHPQLKVPAIVHDGETVIESSAICLYLSDAFPEAGLGPRVGEPGRAAFVSWLVFCAASLEPGLSGAFHKWQNMPMVLGSFEESLRYVERALSSRPYIAGDRFTAADIMVASALQFGMNVTKVIPSSPLLAEYLARCTTRPGFQRALAKDRG</sequence>
<gene>
    <name evidence="3" type="ORF">LZC95_27515</name>
</gene>
<reference evidence="3 4" key="1">
    <citation type="submission" date="2021-12" db="EMBL/GenBank/DDBJ databases">
        <title>Discovery of the Pendulisporaceae a myxobacterial family with distinct sporulation behavior and unique specialized metabolism.</title>
        <authorList>
            <person name="Garcia R."/>
            <person name="Popoff A."/>
            <person name="Bader C.D."/>
            <person name="Loehr J."/>
            <person name="Walesch S."/>
            <person name="Walt C."/>
            <person name="Boldt J."/>
            <person name="Bunk B."/>
            <person name="Haeckl F.J.F.P.J."/>
            <person name="Gunesch A.P."/>
            <person name="Birkelbach J."/>
            <person name="Nuebel U."/>
            <person name="Pietschmann T."/>
            <person name="Bach T."/>
            <person name="Mueller R."/>
        </authorList>
    </citation>
    <scope>NUCLEOTIDE SEQUENCE [LARGE SCALE GENOMIC DNA]</scope>
    <source>
        <strain evidence="3 4">MSr12523</strain>
    </source>
</reference>
<dbReference type="InterPro" id="IPR004045">
    <property type="entry name" value="Glutathione_S-Trfase_N"/>
</dbReference>
<dbReference type="Pfam" id="PF13409">
    <property type="entry name" value="GST_N_2"/>
    <property type="match status" value="1"/>
</dbReference>
<dbReference type="Pfam" id="PF13410">
    <property type="entry name" value="GST_C_2"/>
    <property type="match status" value="1"/>
</dbReference>
<proteinExistence type="predicted"/>
<evidence type="ECO:0000259" key="2">
    <source>
        <dbReference type="PROSITE" id="PS50405"/>
    </source>
</evidence>
<dbReference type="InterPro" id="IPR036282">
    <property type="entry name" value="Glutathione-S-Trfase_C_sf"/>
</dbReference>
<feature type="domain" description="GST N-terminal" evidence="1">
    <location>
        <begin position="1"/>
        <end position="83"/>
    </location>
</feature>
<dbReference type="PROSITE" id="PS50405">
    <property type="entry name" value="GST_CTER"/>
    <property type="match status" value="1"/>
</dbReference>
<dbReference type="InterPro" id="IPR010987">
    <property type="entry name" value="Glutathione-S-Trfase_C-like"/>
</dbReference>
<evidence type="ECO:0000313" key="4">
    <source>
        <dbReference type="Proteomes" id="UP001379533"/>
    </source>
</evidence>
<dbReference type="SFLD" id="SFLDS00019">
    <property type="entry name" value="Glutathione_Transferase_(cytos"/>
    <property type="match status" value="1"/>
</dbReference>
<dbReference type="SUPFAM" id="SSF47616">
    <property type="entry name" value="GST C-terminal domain-like"/>
    <property type="match status" value="1"/>
</dbReference>
<accession>A0ABZ2JUP6</accession>
<dbReference type="SUPFAM" id="SSF52833">
    <property type="entry name" value="Thioredoxin-like"/>
    <property type="match status" value="1"/>
</dbReference>
<organism evidence="3 4">
    <name type="scientific">Pendulispora brunnea</name>
    <dbReference type="NCBI Taxonomy" id="2905690"/>
    <lineage>
        <taxon>Bacteria</taxon>
        <taxon>Pseudomonadati</taxon>
        <taxon>Myxococcota</taxon>
        <taxon>Myxococcia</taxon>
        <taxon>Myxococcales</taxon>
        <taxon>Sorangiineae</taxon>
        <taxon>Pendulisporaceae</taxon>
        <taxon>Pendulispora</taxon>
    </lineage>
</organism>
<dbReference type="InterPro" id="IPR040079">
    <property type="entry name" value="Glutathione_S-Trfase"/>
</dbReference>
<feature type="domain" description="GST C-terminal" evidence="2">
    <location>
        <begin position="89"/>
        <end position="199"/>
    </location>
</feature>
<keyword evidence="4" id="KW-1185">Reference proteome</keyword>
<dbReference type="Gene3D" id="1.20.1050.10">
    <property type="match status" value="1"/>
</dbReference>
<evidence type="ECO:0000313" key="3">
    <source>
        <dbReference type="EMBL" id="WXA90198.1"/>
    </source>
</evidence>
<dbReference type="EMBL" id="CP089982">
    <property type="protein sequence ID" value="WXA90198.1"/>
    <property type="molecule type" value="Genomic_DNA"/>
</dbReference>
<evidence type="ECO:0000259" key="1">
    <source>
        <dbReference type="PROSITE" id="PS50404"/>
    </source>
</evidence>
<dbReference type="CDD" id="cd03207">
    <property type="entry name" value="GST_C_8"/>
    <property type="match status" value="1"/>
</dbReference>
<dbReference type="PANTHER" id="PTHR44051">
    <property type="entry name" value="GLUTATHIONE S-TRANSFERASE-RELATED"/>
    <property type="match status" value="1"/>
</dbReference>
<dbReference type="PROSITE" id="PS50404">
    <property type="entry name" value="GST_NTER"/>
    <property type="match status" value="1"/>
</dbReference>
<dbReference type="CDD" id="cd03046">
    <property type="entry name" value="GST_N_GTT1_like"/>
    <property type="match status" value="1"/>
</dbReference>